<keyword evidence="2" id="KW-1185">Reference proteome</keyword>
<feature type="non-terminal residue" evidence="1">
    <location>
        <position position="91"/>
    </location>
</feature>
<dbReference type="AlphaFoldDB" id="A0A2T2N7G2"/>
<dbReference type="Proteomes" id="UP000240883">
    <property type="component" value="Unassembled WGS sequence"/>
</dbReference>
<feature type="non-terminal residue" evidence="1">
    <location>
        <position position="1"/>
    </location>
</feature>
<evidence type="ECO:0000313" key="2">
    <source>
        <dbReference type="Proteomes" id="UP000240883"/>
    </source>
</evidence>
<organism evidence="1 2">
    <name type="scientific">Corynespora cassiicola Philippines</name>
    <dbReference type="NCBI Taxonomy" id="1448308"/>
    <lineage>
        <taxon>Eukaryota</taxon>
        <taxon>Fungi</taxon>
        <taxon>Dikarya</taxon>
        <taxon>Ascomycota</taxon>
        <taxon>Pezizomycotina</taxon>
        <taxon>Dothideomycetes</taxon>
        <taxon>Pleosporomycetidae</taxon>
        <taxon>Pleosporales</taxon>
        <taxon>Corynesporascaceae</taxon>
        <taxon>Corynespora</taxon>
    </lineage>
</organism>
<name>A0A2T2N7G2_CORCC</name>
<protein>
    <submittedName>
        <fullName evidence="1">Uncharacterized protein</fullName>
    </submittedName>
</protein>
<gene>
    <name evidence="1" type="ORF">BS50DRAFT_461224</name>
</gene>
<proteinExistence type="predicted"/>
<evidence type="ECO:0000313" key="1">
    <source>
        <dbReference type="EMBL" id="PSN61320.1"/>
    </source>
</evidence>
<reference evidence="1 2" key="1">
    <citation type="journal article" date="2018" name="Front. Microbiol.">
        <title>Genome-Wide Analysis of Corynespora cassiicola Leaf Fall Disease Putative Effectors.</title>
        <authorList>
            <person name="Lopez D."/>
            <person name="Ribeiro S."/>
            <person name="Label P."/>
            <person name="Fumanal B."/>
            <person name="Venisse J.S."/>
            <person name="Kohler A."/>
            <person name="de Oliveira R.R."/>
            <person name="Labutti K."/>
            <person name="Lipzen A."/>
            <person name="Lail K."/>
            <person name="Bauer D."/>
            <person name="Ohm R.A."/>
            <person name="Barry K.W."/>
            <person name="Spatafora J."/>
            <person name="Grigoriev I.V."/>
            <person name="Martin F.M."/>
            <person name="Pujade-Renaud V."/>
        </authorList>
    </citation>
    <scope>NUCLEOTIDE SEQUENCE [LARGE SCALE GENOMIC DNA]</scope>
    <source>
        <strain evidence="1 2">Philippines</strain>
    </source>
</reference>
<sequence>SCSFSGPLPNPQTAASSCTVPIGGSNSTIIDTCCNGHVNPIQTYSFPNSKEDCYMFCTTTDVQTVESCLIEKLGPYDPDQPAFQCFNAVAA</sequence>
<accession>A0A2T2N7G2</accession>
<dbReference type="EMBL" id="KZ678145">
    <property type="protein sequence ID" value="PSN61320.1"/>
    <property type="molecule type" value="Genomic_DNA"/>
</dbReference>
<dbReference type="OrthoDB" id="3682427at2759"/>